<dbReference type="Pfam" id="PF00144">
    <property type="entry name" value="Beta-lactamase"/>
    <property type="match status" value="1"/>
</dbReference>
<keyword evidence="2" id="KW-0012">Acyltransferase</keyword>
<dbReference type="PANTHER" id="PTHR43283:SF3">
    <property type="entry name" value="BETA-LACTAMASE FAMILY PROTEIN (AFU_ORTHOLOGUE AFUA_5G07500)"/>
    <property type="match status" value="1"/>
</dbReference>
<dbReference type="GO" id="GO:0016746">
    <property type="term" value="F:acyltransferase activity"/>
    <property type="evidence" value="ECO:0007669"/>
    <property type="project" value="UniProtKB-KW"/>
</dbReference>
<sequence length="428" mass="47522">MNMPLLSQDDVDALRQKFDAFTQGPNGIPGLVCVVVDSKGEHIFDHVSGTRGSGIPKPMTFDTAFWMASCTKLVTTIAALQLVEQGKVALDSEEDIQRILPGLSDVIVLSEDESRELKLVPRERNITLRMLLTHTAGFGYSFSNPKIKKWYDPAGIDEFDDQELDVYSQPLVNQPGTIWECGVNTDWVGRLIERVSNVSLDTYFQSNILGPLEVFRKTFLPTREMKDSLAYMHTRDVDSGTNKLSDEGHLMRRPLRQSTGGTKAGVGQSGGAGLFSNPAQYSKIIAMLLNKGKDAQSSCRILQEKTVEEMFSNQIPQFPDYARNQDSPCKLSLMRHEDEMYPQAGNPPQGWGLGSFLLLEPGSTGRAAGSGWWSGLSNLIWWADPTNGIGGILATQILPYGDTDVFDCQRLIEGEIYRNLFKKKSEQN</sequence>
<dbReference type="EMBL" id="PVEM01000003">
    <property type="protein sequence ID" value="PTD09780.1"/>
    <property type="molecule type" value="Genomic_DNA"/>
</dbReference>
<dbReference type="EMBL" id="CP064749">
    <property type="protein sequence ID" value="QPC64348.1"/>
    <property type="molecule type" value="Genomic_DNA"/>
</dbReference>
<dbReference type="InterPro" id="IPR012338">
    <property type="entry name" value="Beta-lactam/transpept-like"/>
</dbReference>
<dbReference type="AlphaFoldDB" id="A0A2T4H1U9"/>
<dbReference type="Proteomes" id="UP000241587">
    <property type="component" value="Unassembled WGS sequence"/>
</dbReference>
<dbReference type="SUPFAM" id="SSF56601">
    <property type="entry name" value="beta-lactamase/transpeptidase-like"/>
    <property type="match status" value="1"/>
</dbReference>
<gene>
    <name evidence="2" type="ORF">FCULG_00007586</name>
    <name evidence="3" type="ORF">HYE67_006579</name>
</gene>
<protein>
    <submittedName>
        <fullName evidence="2">Acyltransferase LovD</fullName>
    </submittedName>
</protein>
<dbReference type="OMA" id="NIMEEVP"/>
<reference evidence="3" key="2">
    <citation type="submission" date="2020-11" db="EMBL/GenBank/DDBJ databases">
        <title>The chromosome-scale genome resource for two endophytic Fusarium species: F. culmorum and F. pseudograminearum.</title>
        <authorList>
            <person name="Yuan Z."/>
        </authorList>
    </citation>
    <scope>NUCLEOTIDE SEQUENCE</scope>
    <source>
        <strain evidence="3">Class2-1B</strain>
    </source>
</reference>
<evidence type="ECO:0000313" key="3">
    <source>
        <dbReference type="EMBL" id="QPC64348.1"/>
    </source>
</evidence>
<dbReference type="PANTHER" id="PTHR43283">
    <property type="entry name" value="BETA-LACTAMASE-RELATED"/>
    <property type="match status" value="1"/>
</dbReference>
<organism evidence="2 4">
    <name type="scientific">Fusarium culmorum</name>
    <dbReference type="NCBI Taxonomy" id="5516"/>
    <lineage>
        <taxon>Eukaryota</taxon>
        <taxon>Fungi</taxon>
        <taxon>Dikarya</taxon>
        <taxon>Ascomycota</taxon>
        <taxon>Pezizomycotina</taxon>
        <taxon>Sordariomycetes</taxon>
        <taxon>Hypocreomycetidae</taxon>
        <taxon>Hypocreales</taxon>
        <taxon>Nectriaceae</taxon>
        <taxon>Fusarium</taxon>
    </lineage>
</organism>
<feature type="domain" description="Beta-lactamase-related" evidence="1">
    <location>
        <begin position="22"/>
        <end position="400"/>
    </location>
</feature>
<proteinExistence type="predicted"/>
<keyword evidence="4" id="KW-1185">Reference proteome</keyword>
<name>A0A2T4H1U9_FUSCU</name>
<evidence type="ECO:0000313" key="4">
    <source>
        <dbReference type="Proteomes" id="UP000241587"/>
    </source>
</evidence>
<reference evidence="2 4" key="1">
    <citation type="submission" date="2018-02" db="EMBL/GenBank/DDBJ databases">
        <title>Fusarium culmorum secondary metabolites in fungal-bacterial-plant interactions.</title>
        <authorList>
            <person name="Schmidt R."/>
        </authorList>
    </citation>
    <scope>NUCLEOTIDE SEQUENCE [LARGE SCALE GENOMIC DNA]</scope>
    <source>
        <strain evidence="2 4">PV</strain>
    </source>
</reference>
<dbReference type="OrthoDB" id="428260at2759"/>
<accession>A0A2T4H1U9</accession>
<dbReference type="Gene3D" id="3.40.710.10">
    <property type="entry name" value="DD-peptidase/beta-lactamase superfamily"/>
    <property type="match status" value="1"/>
</dbReference>
<dbReference type="InterPro" id="IPR001466">
    <property type="entry name" value="Beta-lactam-related"/>
</dbReference>
<keyword evidence="2" id="KW-0808">Transferase</keyword>
<dbReference type="Proteomes" id="UP000663297">
    <property type="component" value="Chromosome 3"/>
</dbReference>
<evidence type="ECO:0000259" key="1">
    <source>
        <dbReference type="Pfam" id="PF00144"/>
    </source>
</evidence>
<evidence type="ECO:0000313" key="2">
    <source>
        <dbReference type="EMBL" id="PTD09780.1"/>
    </source>
</evidence>
<dbReference type="InterPro" id="IPR050789">
    <property type="entry name" value="Diverse_Enzym_Activities"/>
</dbReference>